<comment type="caution">
    <text evidence="1">The sequence shown here is derived from an EMBL/GenBank/DDBJ whole genome shotgun (WGS) entry which is preliminary data.</text>
</comment>
<accession>A0A1R1SSH7</accession>
<dbReference type="AlphaFoldDB" id="A0A1R1SSH7"/>
<sequence length="241" mass="26903">MTKDRLRELLATGLIDRLDARDKALLERRARIKASGEKPVRPDPRGWWYAVPGAAYEGVFAALGLHDRFPVTLEEGADVEDMPWRRGALPVFITPELDGWRLVFGNLVDVVGQDWDEWMGAVERLSEHCGEAQMFFEDQAAGADVWVVAGKGRIRRRYAAESDPEWVGEPLPWEDLRVDDEDFDPEYDEAEPNEGTARAAYACGRLSVDPTEVGPATRIRGHGWLALNAPGIGHEGLDLLV</sequence>
<dbReference type="EMBL" id="ASQP01000051">
    <property type="protein sequence ID" value="OMI40999.1"/>
    <property type="molecule type" value="Genomic_DNA"/>
</dbReference>
<protein>
    <submittedName>
        <fullName evidence="1">Uncharacterized protein</fullName>
    </submittedName>
</protein>
<gene>
    <name evidence="1" type="ORF">SPAR_03066</name>
</gene>
<evidence type="ECO:0000313" key="1">
    <source>
        <dbReference type="EMBL" id="OMI40999.1"/>
    </source>
</evidence>
<evidence type="ECO:0000313" key="2">
    <source>
        <dbReference type="Proteomes" id="UP000186168"/>
    </source>
</evidence>
<dbReference type="RefSeq" id="WP_065965602.1">
    <property type="nucleotide sequence ID" value="NZ_ASQP01000051.1"/>
</dbReference>
<name>A0A1R1SSH7_9ACTN</name>
<proteinExistence type="predicted"/>
<dbReference type="GeneID" id="96748709"/>
<dbReference type="STRING" id="67365.GCA_001704635_00646"/>
<organism evidence="1 2">
    <name type="scientific">Streptomyces sparsogenes DSM 40356</name>
    <dbReference type="NCBI Taxonomy" id="1331668"/>
    <lineage>
        <taxon>Bacteria</taxon>
        <taxon>Bacillati</taxon>
        <taxon>Actinomycetota</taxon>
        <taxon>Actinomycetes</taxon>
        <taxon>Kitasatosporales</taxon>
        <taxon>Streptomycetaceae</taxon>
        <taxon>Streptomyces</taxon>
    </lineage>
</organism>
<keyword evidence="2" id="KW-1185">Reference proteome</keyword>
<reference evidence="1 2" key="1">
    <citation type="submission" date="2013-05" db="EMBL/GenBank/DDBJ databases">
        <title>Genome sequence of Streptomyces sparsogenes DSM 40356.</title>
        <authorList>
            <person name="Coyne S."/>
            <person name="Seebeck F.P."/>
        </authorList>
    </citation>
    <scope>NUCLEOTIDE SEQUENCE [LARGE SCALE GENOMIC DNA]</scope>
    <source>
        <strain evidence="1 2">DSM 40356</strain>
    </source>
</reference>
<dbReference type="Proteomes" id="UP000186168">
    <property type="component" value="Unassembled WGS sequence"/>
</dbReference>